<dbReference type="InterPro" id="IPR036291">
    <property type="entry name" value="NAD(P)-bd_dom_sf"/>
</dbReference>
<feature type="transmembrane region" description="Helical" evidence="1">
    <location>
        <begin position="152"/>
        <end position="172"/>
    </location>
</feature>
<evidence type="ECO:0000313" key="4">
    <source>
        <dbReference type="Proteomes" id="UP001589858"/>
    </source>
</evidence>
<keyword evidence="1" id="KW-1133">Transmembrane helix</keyword>
<feature type="domain" description="NAD(P)-binding" evidence="2">
    <location>
        <begin position="7"/>
        <end position="152"/>
    </location>
</feature>
<evidence type="ECO:0000313" key="3">
    <source>
        <dbReference type="EMBL" id="MFC0685045.1"/>
    </source>
</evidence>
<reference evidence="3 4" key="1">
    <citation type="submission" date="2024-09" db="EMBL/GenBank/DDBJ databases">
        <authorList>
            <person name="Sun Q."/>
            <person name="Mori K."/>
        </authorList>
    </citation>
    <scope>NUCLEOTIDE SEQUENCE [LARGE SCALE GENOMIC DNA]</scope>
    <source>
        <strain evidence="3 4">CICC 11035S</strain>
    </source>
</reference>
<dbReference type="InterPro" id="IPR051207">
    <property type="entry name" value="ComplexI_NDUFA9_subunit"/>
</dbReference>
<sequence length="425" mass="43708">MHVLIVGAGGFIGRHVAARLLAAGARVTLAARAPERLARSFPMAETLVCDLAHDTVADWAPRLAGIDAVVNCAGIIGNRADYARVHDEGARALFDACLAAGVGRVIQISSLGADESGVTAYHRSKKRADDHLIALDPAGERMGWAVLRPSLVMGRGGASTALFTALAVLPLMPRLGAGRWQVQPIHIDDLARAVLRLLERPGPLACLLDAVGPQAVSTDELTEALRGWLGLGRAPKLALPKPLLALVARLGIGPATRESLTMLAAGNTAPSAPFVAALGFCPMTPGEALARQPACAADLVEARLCALAPVLTGLLAMVWLSGGIVSLAFAPTATIAPWLGRVGLAGPGATAALWAGSLADIAVGLGLILRRRGAPLAGAALMAVYTAILTAAARELWADPFGPLVKNLAVLGLSLALFAMEARRG</sequence>
<dbReference type="Pfam" id="PF13460">
    <property type="entry name" value="NAD_binding_10"/>
    <property type="match status" value="1"/>
</dbReference>
<dbReference type="PRINTS" id="PR00081">
    <property type="entry name" value="GDHRDH"/>
</dbReference>
<dbReference type="Pfam" id="PF13781">
    <property type="entry name" value="DoxX_3"/>
    <property type="match status" value="1"/>
</dbReference>
<dbReference type="EMBL" id="JBHLTM010000036">
    <property type="protein sequence ID" value="MFC0685045.1"/>
    <property type="molecule type" value="Genomic_DNA"/>
</dbReference>
<feature type="transmembrane region" description="Helical" evidence="1">
    <location>
        <begin position="313"/>
        <end position="339"/>
    </location>
</feature>
<dbReference type="Gene3D" id="3.40.50.720">
    <property type="entry name" value="NAD(P)-binding Rossmann-like Domain"/>
    <property type="match status" value="1"/>
</dbReference>
<evidence type="ECO:0000259" key="2">
    <source>
        <dbReference type="Pfam" id="PF13460"/>
    </source>
</evidence>
<feature type="transmembrane region" description="Helical" evidence="1">
    <location>
        <begin position="376"/>
        <end position="394"/>
    </location>
</feature>
<comment type="caution">
    <text evidence="3">The sequence shown here is derived from an EMBL/GenBank/DDBJ whole genome shotgun (WGS) entry which is preliminary data.</text>
</comment>
<keyword evidence="4" id="KW-1185">Reference proteome</keyword>
<keyword evidence="1" id="KW-0812">Transmembrane</keyword>
<proteinExistence type="predicted"/>
<dbReference type="RefSeq" id="WP_267221478.1">
    <property type="nucleotide sequence ID" value="NZ_JAPCWC010000010.1"/>
</dbReference>
<dbReference type="PANTHER" id="PTHR12126:SF11">
    <property type="entry name" value="NADH DEHYDROGENASE [UBIQUINONE] 1 ALPHA SUBCOMPLEX SUBUNIT 9, MITOCHONDRIAL"/>
    <property type="match status" value="1"/>
</dbReference>
<organism evidence="3 4">
    <name type="scientific">Novosphingobium clariflavum</name>
    <dbReference type="NCBI Taxonomy" id="2029884"/>
    <lineage>
        <taxon>Bacteria</taxon>
        <taxon>Pseudomonadati</taxon>
        <taxon>Pseudomonadota</taxon>
        <taxon>Alphaproteobacteria</taxon>
        <taxon>Sphingomonadales</taxon>
        <taxon>Sphingomonadaceae</taxon>
        <taxon>Novosphingobium</taxon>
    </lineage>
</organism>
<evidence type="ECO:0000256" key="1">
    <source>
        <dbReference type="SAM" id="Phobius"/>
    </source>
</evidence>
<gene>
    <name evidence="3" type="ORF">ACFFF8_10595</name>
</gene>
<dbReference type="InterPro" id="IPR002347">
    <property type="entry name" value="SDR_fam"/>
</dbReference>
<feature type="transmembrane region" description="Helical" evidence="1">
    <location>
        <begin position="351"/>
        <end position="369"/>
    </location>
</feature>
<dbReference type="InterPro" id="IPR025695">
    <property type="entry name" value="DoxX-like"/>
</dbReference>
<dbReference type="InterPro" id="IPR016040">
    <property type="entry name" value="NAD(P)-bd_dom"/>
</dbReference>
<dbReference type="Proteomes" id="UP001589858">
    <property type="component" value="Unassembled WGS sequence"/>
</dbReference>
<dbReference type="PANTHER" id="PTHR12126">
    <property type="entry name" value="NADH-UBIQUINONE OXIDOREDUCTASE 39 KDA SUBUNIT-RELATED"/>
    <property type="match status" value="1"/>
</dbReference>
<protein>
    <submittedName>
        <fullName evidence="3">SDR family oxidoreductase</fullName>
    </submittedName>
</protein>
<keyword evidence="1" id="KW-0472">Membrane</keyword>
<dbReference type="SUPFAM" id="SSF51735">
    <property type="entry name" value="NAD(P)-binding Rossmann-fold domains"/>
    <property type="match status" value="1"/>
</dbReference>
<accession>A0ABV6S734</accession>
<name>A0ABV6S734_9SPHN</name>